<proteinExistence type="predicted"/>
<dbReference type="Gene3D" id="3.40.50.300">
    <property type="entry name" value="P-loop containing nucleotide triphosphate hydrolases"/>
    <property type="match status" value="1"/>
</dbReference>
<dbReference type="SUPFAM" id="SSF52540">
    <property type="entry name" value="P-loop containing nucleoside triphosphate hydrolases"/>
    <property type="match status" value="1"/>
</dbReference>
<reference evidence="1 2" key="1">
    <citation type="submission" date="2015-02" db="EMBL/GenBank/DDBJ databases">
        <authorList>
            <person name="Ju K.-S."/>
            <person name="Doroghazi J.R."/>
            <person name="Metcalf W."/>
        </authorList>
    </citation>
    <scope>NUCLEOTIDE SEQUENCE [LARGE SCALE GENOMIC DNA]</scope>
    <source>
        <strain evidence="1 2">NRRL B-16140</strain>
    </source>
</reference>
<dbReference type="EMBL" id="JYJG01000339">
    <property type="protein sequence ID" value="KJK42623.1"/>
    <property type="molecule type" value="Genomic_DNA"/>
</dbReference>
<dbReference type="OrthoDB" id="7889077at2"/>
<dbReference type="InterPro" id="IPR027417">
    <property type="entry name" value="P-loop_NTPase"/>
</dbReference>
<sequence length="179" mass="18908">MNHDLHAEALLIAGRSGVGKTTVGWEISAQLQAAGVAHCLIEGDNLDQAHPAPPGDPARTKLTEANLAALWGNYAGLGHRRLIYTNTVSILEPDLIARALGGTPRIISVLLTAEDATARHRLGAREIGSQLDAHVHRSATMAARLDTAAPADAVRVATDGRPVREIAREVIRATGWTSS</sequence>
<evidence type="ECO:0000313" key="1">
    <source>
        <dbReference type="EMBL" id="KJK42623.1"/>
    </source>
</evidence>
<evidence type="ECO:0000313" key="2">
    <source>
        <dbReference type="Proteomes" id="UP000033393"/>
    </source>
</evidence>
<dbReference type="RefSeq" id="WP_045316289.1">
    <property type="nucleotide sequence ID" value="NZ_JYJG01000339.1"/>
</dbReference>
<protein>
    <recommendedName>
        <fullName evidence="3">Adenylyl-sulfate kinase</fullName>
    </recommendedName>
</protein>
<dbReference type="PATRIC" id="fig|68170.10.peg.9412"/>
<organism evidence="1 2">
    <name type="scientific">Lentzea aerocolonigenes</name>
    <name type="common">Lechevalieria aerocolonigenes</name>
    <name type="synonym">Saccharothrix aerocolonigenes</name>
    <dbReference type="NCBI Taxonomy" id="68170"/>
    <lineage>
        <taxon>Bacteria</taxon>
        <taxon>Bacillati</taxon>
        <taxon>Actinomycetota</taxon>
        <taxon>Actinomycetes</taxon>
        <taxon>Pseudonocardiales</taxon>
        <taxon>Pseudonocardiaceae</taxon>
        <taxon>Lentzea</taxon>
    </lineage>
</organism>
<accession>A0A0F0GMH9</accession>
<gene>
    <name evidence="1" type="ORF">UK23_36300</name>
</gene>
<evidence type="ECO:0008006" key="3">
    <source>
        <dbReference type="Google" id="ProtNLM"/>
    </source>
</evidence>
<dbReference type="Proteomes" id="UP000033393">
    <property type="component" value="Unassembled WGS sequence"/>
</dbReference>
<comment type="caution">
    <text evidence="1">The sequence shown here is derived from an EMBL/GenBank/DDBJ whole genome shotgun (WGS) entry which is preliminary data.</text>
</comment>
<name>A0A0F0GMH9_LENAE</name>
<dbReference type="STRING" id="68170.GCA_000974445_06642"/>
<keyword evidence="2" id="KW-1185">Reference proteome</keyword>
<dbReference type="AlphaFoldDB" id="A0A0F0GMH9"/>